<sequence>MNATLNFNAITSSGRPQWSLHQSSKNNKATYYGLPQVATHTTTVATSSRYNATSESDNEESTETVYERTKDSYTCKSTPTRAPANFYDEDRLLLESAYQSSVNYNEFPPKSLHKSNSYSGSIRPKTIVLKQNYPNGRIATSLTDDEIVSSSYRGTAYAATSPSLELTSNTLNNYDNDANVDLSDEHDLLMPQTANAFGGVDGNYSSGTNGARRNTRGAMKTRNRMCCSRKIFIGFVLLLFAIAAFLCFAYLTRDYTKQFLLWIELQNPWIIVSILLVSFMVVSFPIIVGYFVLMLTSGYIFGAIKGILIIIVGANVGIAIVHWTVRSFRHRIPIHKIIKNETARAILRVISGPKAFRVVLFTRLTPIPFGLQNMIFAVSTINPSVYHTASLIGLLPAQVINAYLGSTLRSMQEVLSNHGTAVTGYISFGLEVICGVALMVWVIQKARKELAQTLLSETSNDGKRVEIDV</sequence>
<dbReference type="GO" id="GO:0051480">
    <property type="term" value="P:regulation of cytosolic calcium ion concentration"/>
    <property type="evidence" value="ECO:0007669"/>
    <property type="project" value="TreeGrafter"/>
</dbReference>
<feature type="transmembrane region" description="Helical" evidence="2">
    <location>
        <begin position="299"/>
        <end position="325"/>
    </location>
</feature>
<dbReference type="PANTHER" id="PTHR46593">
    <property type="entry name" value="TRANSMEMBRANE PROTEIN 64"/>
    <property type="match status" value="1"/>
</dbReference>
<feature type="transmembrane region" description="Helical" evidence="2">
    <location>
        <begin position="271"/>
        <end position="293"/>
    </location>
</feature>
<dbReference type="InterPro" id="IPR053069">
    <property type="entry name" value="TVP38/TMEM64"/>
</dbReference>
<keyword evidence="2 4" id="KW-0812">Transmembrane</keyword>
<accession>A0A0A1WSB1</accession>
<evidence type="ECO:0000256" key="1">
    <source>
        <dbReference type="SAM" id="MobiDB-lite"/>
    </source>
</evidence>
<dbReference type="InterPro" id="IPR032816">
    <property type="entry name" value="VTT_dom"/>
</dbReference>
<dbReference type="AlphaFoldDB" id="A0A0A1WSB1"/>
<proteinExistence type="predicted"/>
<dbReference type="EMBL" id="GBXI01012907">
    <property type="protein sequence ID" value="JAD01385.1"/>
    <property type="molecule type" value="Transcribed_RNA"/>
</dbReference>
<name>A0A0A1WSB1_ZEUCU</name>
<dbReference type="Pfam" id="PF09335">
    <property type="entry name" value="VTT_dom"/>
    <property type="match status" value="1"/>
</dbReference>
<reference evidence="4" key="1">
    <citation type="submission" date="2014-11" db="EMBL/GenBank/DDBJ databases">
        <authorList>
            <person name="Geib S."/>
        </authorList>
    </citation>
    <scope>NUCLEOTIDE SEQUENCE</scope>
</reference>
<evidence type="ECO:0000259" key="3">
    <source>
        <dbReference type="Pfam" id="PF09335"/>
    </source>
</evidence>
<organism evidence="4">
    <name type="scientific">Zeugodacus cucurbitae</name>
    <name type="common">Melon fruit fly</name>
    <name type="synonym">Bactrocera cucurbitae</name>
    <dbReference type="NCBI Taxonomy" id="28588"/>
    <lineage>
        <taxon>Eukaryota</taxon>
        <taxon>Metazoa</taxon>
        <taxon>Ecdysozoa</taxon>
        <taxon>Arthropoda</taxon>
        <taxon>Hexapoda</taxon>
        <taxon>Insecta</taxon>
        <taxon>Pterygota</taxon>
        <taxon>Neoptera</taxon>
        <taxon>Endopterygota</taxon>
        <taxon>Diptera</taxon>
        <taxon>Brachycera</taxon>
        <taxon>Muscomorpha</taxon>
        <taxon>Tephritoidea</taxon>
        <taxon>Tephritidae</taxon>
        <taxon>Zeugodacus</taxon>
        <taxon>Zeugodacus</taxon>
    </lineage>
</organism>
<dbReference type="EMBL" id="GBXI01008838">
    <property type="protein sequence ID" value="JAD05454.1"/>
    <property type="molecule type" value="Transcribed_RNA"/>
</dbReference>
<evidence type="ECO:0000313" key="5">
    <source>
        <dbReference type="EMBL" id="JAD05454.1"/>
    </source>
</evidence>
<dbReference type="GeneID" id="105220856"/>
<evidence type="ECO:0000313" key="4">
    <source>
        <dbReference type="EMBL" id="JAD01385.1"/>
    </source>
</evidence>
<reference evidence="4" key="2">
    <citation type="journal article" date="2015" name="Gigascience">
        <title>Reconstructing a comprehensive transcriptome assembly of a white-pupal translocated strain of the pest fruit fly Bactrocera cucurbitae.</title>
        <authorList>
            <person name="Sim S.B."/>
            <person name="Calla B."/>
            <person name="Hall B."/>
            <person name="DeRego T."/>
            <person name="Geib S.M."/>
        </authorList>
    </citation>
    <scope>NUCLEOTIDE SEQUENCE</scope>
</reference>
<dbReference type="GO" id="GO:0005783">
    <property type="term" value="C:endoplasmic reticulum"/>
    <property type="evidence" value="ECO:0007669"/>
    <property type="project" value="TreeGrafter"/>
</dbReference>
<feature type="transmembrane region" description="Helical" evidence="2">
    <location>
        <begin position="231"/>
        <end position="251"/>
    </location>
</feature>
<keyword evidence="2" id="KW-0472">Membrane</keyword>
<dbReference type="OrthoDB" id="166803at2759"/>
<feature type="transmembrane region" description="Helical" evidence="2">
    <location>
        <begin position="424"/>
        <end position="443"/>
    </location>
</feature>
<evidence type="ECO:0000256" key="2">
    <source>
        <dbReference type="SAM" id="Phobius"/>
    </source>
</evidence>
<dbReference type="PANTHER" id="PTHR46593:SF1">
    <property type="entry name" value="TRANSMEMBRANE PROTEIN 64"/>
    <property type="match status" value="1"/>
</dbReference>
<gene>
    <name evidence="4" type="primary">TMEM64_0</name>
    <name evidence="5" type="synonym">TMEM64_1</name>
    <name evidence="5" type="ORF">g.44418</name>
    <name evidence="4" type="ORF">g.44423</name>
</gene>
<feature type="domain" description="VTT" evidence="3">
    <location>
        <begin position="290"/>
        <end position="406"/>
    </location>
</feature>
<feature type="region of interest" description="Disordered" evidence="1">
    <location>
        <begin position="45"/>
        <end position="81"/>
    </location>
</feature>
<protein>
    <submittedName>
        <fullName evidence="4">Transmembrane protein 64</fullName>
    </submittedName>
</protein>
<keyword evidence="2" id="KW-1133">Transmembrane helix</keyword>